<evidence type="ECO:0000256" key="1">
    <source>
        <dbReference type="SAM" id="MobiDB-lite"/>
    </source>
</evidence>
<reference evidence="2" key="1">
    <citation type="submission" date="2022-08" db="EMBL/GenBank/DDBJ databases">
        <title>Novel sulphate-reducing endosymbionts in the free-living metamonad Anaeramoeba.</title>
        <authorList>
            <person name="Jerlstrom-Hultqvist J."/>
            <person name="Cepicka I."/>
            <person name="Gallot-Lavallee L."/>
            <person name="Salas-Leiva D."/>
            <person name="Curtis B.A."/>
            <person name="Zahonova K."/>
            <person name="Pipaliya S."/>
            <person name="Dacks J."/>
            <person name="Roger A.J."/>
        </authorList>
    </citation>
    <scope>NUCLEOTIDE SEQUENCE</scope>
    <source>
        <strain evidence="2">Busselton2</strain>
    </source>
</reference>
<dbReference type="EMBL" id="JANTQA010000008">
    <property type="protein sequence ID" value="KAJ3452629.1"/>
    <property type="molecule type" value="Genomic_DNA"/>
</dbReference>
<feature type="compositionally biased region" description="Low complexity" evidence="1">
    <location>
        <begin position="112"/>
        <end position="124"/>
    </location>
</feature>
<dbReference type="Proteomes" id="UP001146793">
    <property type="component" value="Unassembled WGS sequence"/>
</dbReference>
<evidence type="ECO:0000313" key="2">
    <source>
        <dbReference type="EMBL" id="KAJ3452629.1"/>
    </source>
</evidence>
<feature type="region of interest" description="Disordered" evidence="1">
    <location>
        <begin position="104"/>
        <end position="186"/>
    </location>
</feature>
<feature type="compositionally biased region" description="Polar residues" evidence="1">
    <location>
        <begin position="125"/>
        <end position="136"/>
    </location>
</feature>
<accession>A0AAV8AG50</accession>
<dbReference type="AlphaFoldDB" id="A0AAV8AG50"/>
<organism evidence="2 3">
    <name type="scientific">Anaeramoeba flamelloides</name>
    <dbReference type="NCBI Taxonomy" id="1746091"/>
    <lineage>
        <taxon>Eukaryota</taxon>
        <taxon>Metamonada</taxon>
        <taxon>Anaeramoebidae</taxon>
        <taxon>Anaeramoeba</taxon>
    </lineage>
</organism>
<proteinExistence type="predicted"/>
<feature type="compositionally biased region" description="Low complexity" evidence="1">
    <location>
        <begin position="166"/>
        <end position="182"/>
    </location>
</feature>
<gene>
    <name evidence="2" type="ORF">M0812_04403</name>
</gene>
<name>A0AAV8AG50_9EUKA</name>
<comment type="caution">
    <text evidence="2">The sequence shown here is derived from an EMBL/GenBank/DDBJ whole genome shotgun (WGS) entry which is preliminary data.</text>
</comment>
<sequence length="319" mass="37501">MHKSQTEFPNQKSTCGALNQRTFLERITTGQNEVSSEISQEEIFNNDLKAQIEKEDQEQLREWLDLLETIQKQKELQAKKIKLLQNGQMLKSFESQFYEQQKEETSIGKTTSSSSSSLVSSVSLNRETMSQENKQQFSKKHHRSLPTNFSQTQTQTYTKKKQVYDNNSNNNNNNNNNNSSNNKHNKRFFRSKHNSQCFQKSKYFENNSNKPLNKQEQKIVNNRRKYLKLVLPIEEQENLTALYSPRQIKRIQQKRSITRSVSLTKPIEPPKSTYLQLKHCKTNPLPLLNIQKGSKNKKIYHKFTTNFFNQIKKFKVGLK</sequence>
<protein>
    <submittedName>
        <fullName evidence="2">Uncharacterized protein</fullName>
    </submittedName>
</protein>
<evidence type="ECO:0000313" key="3">
    <source>
        <dbReference type="Proteomes" id="UP001146793"/>
    </source>
</evidence>